<evidence type="ECO:0000256" key="9">
    <source>
        <dbReference type="SAM" id="Phobius"/>
    </source>
</evidence>
<gene>
    <name evidence="11" type="ORF">WCI35_006212</name>
</gene>
<keyword evidence="7" id="KW-0325">Glycoprotein</keyword>
<dbReference type="InterPro" id="IPR009565">
    <property type="entry name" value="FAM174-like"/>
</dbReference>
<dbReference type="Proteomes" id="UP001610411">
    <property type="component" value="Unassembled WGS sequence"/>
</dbReference>
<evidence type="ECO:0000256" key="5">
    <source>
        <dbReference type="ARBA" id="ARBA00022989"/>
    </source>
</evidence>
<evidence type="ECO:0000256" key="8">
    <source>
        <dbReference type="SAM" id="MobiDB-lite"/>
    </source>
</evidence>
<sequence>MRAAPPPAPLLPLLLLALLAAPAARASRAASAPAPQPQPERESRPSLGPGPGNATWTGSGAAGGGGGSSNSSGDALVTRISTLLRDLPTLKAAVIVACAFSALFIACLLLRVFRSGKRLKKTRKYDIITTPAERVEMAPLNEEDDEDEDSTVFDIKYR</sequence>
<evidence type="ECO:0000313" key="12">
    <source>
        <dbReference type="Proteomes" id="UP001610411"/>
    </source>
</evidence>
<dbReference type="EMBL" id="JBFSEQ010000002">
    <property type="protein sequence ID" value="KAL2791094.1"/>
    <property type="molecule type" value="Genomic_DNA"/>
</dbReference>
<keyword evidence="12" id="KW-1185">Reference proteome</keyword>
<comment type="similarity">
    <text evidence="2">Belongs to the FAM174 family.</text>
</comment>
<organism evidence="11 12">
    <name type="scientific">Daubentonia madagascariensis</name>
    <name type="common">Aye-aye</name>
    <name type="synonym">Sciurus madagascariensis</name>
    <dbReference type="NCBI Taxonomy" id="31869"/>
    <lineage>
        <taxon>Eukaryota</taxon>
        <taxon>Metazoa</taxon>
        <taxon>Chordata</taxon>
        <taxon>Craniata</taxon>
        <taxon>Vertebrata</taxon>
        <taxon>Euteleostomi</taxon>
        <taxon>Mammalia</taxon>
        <taxon>Eutheria</taxon>
        <taxon>Euarchontoglires</taxon>
        <taxon>Primates</taxon>
        <taxon>Strepsirrhini</taxon>
        <taxon>Chiromyiformes</taxon>
        <taxon>Daubentoniidae</taxon>
        <taxon>Daubentonia</taxon>
    </lineage>
</organism>
<evidence type="ECO:0000313" key="11">
    <source>
        <dbReference type="EMBL" id="KAL2791094.1"/>
    </source>
</evidence>
<evidence type="ECO:0000256" key="1">
    <source>
        <dbReference type="ARBA" id="ARBA00004479"/>
    </source>
</evidence>
<comment type="caution">
    <text evidence="11">The sequence shown here is derived from an EMBL/GenBank/DDBJ whole genome shotgun (WGS) entry which is preliminary data.</text>
</comment>
<feature type="chain" id="PRO_5044865457" evidence="10">
    <location>
        <begin position="27"/>
        <end position="158"/>
    </location>
</feature>
<proteinExistence type="inferred from homology"/>
<evidence type="ECO:0000256" key="7">
    <source>
        <dbReference type="ARBA" id="ARBA00023180"/>
    </source>
</evidence>
<comment type="subcellular location">
    <subcellularLocation>
        <location evidence="1">Membrane</location>
        <topology evidence="1">Single-pass type I membrane protein</topology>
    </subcellularLocation>
</comment>
<feature type="signal peptide" evidence="10">
    <location>
        <begin position="1"/>
        <end position="26"/>
    </location>
</feature>
<keyword evidence="6 9" id="KW-0472">Membrane</keyword>
<dbReference type="PANTHER" id="PTHR28607:SF3">
    <property type="entry name" value="MEMBRANE PROTEIN FAM174B"/>
    <property type="match status" value="1"/>
</dbReference>
<keyword evidence="4 10" id="KW-0732">Signal</keyword>
<dbReference type="AlphaFoldDB" id="A0ABD2EXL7"/>
<feature type="region of interest" description="Disordered" evidence="8">
    <location>
        <begin position="28"/>
        <end position="72"/>
    </location>
</feature>
<dbReference type="PANTHER" id="PTHR28607">
    <property type="entry name" value="EXPRESSED PROTEIN"/>
    <property type="match status" value="1"/>
</dbReference>
<protein>
    <submittedName>
        <fullName evidence="11">Membrane protein FAM174B</fullName>
    </submittedName>
</protein>
<feature type="transmembrane region" description="Helical" evidence="9">
    <location>
        <begin position="92"/>
        <end position="113"/>
    </location>
</feature>
<dbReference type="GO" id="GO:0016020">
    <property type="term" value="C:membrane"/>
    <property type="evidence" value="ECO:0007669"/>
    <property type="project" value="UniProtKB-SubCell"/>
</dbReference>
<keyword evidence="5 9" id="KW-1133">Transmembrane helix</keyword>
<evidence type="ECO:0000256" key="3">
    <source>
        <dbReference type="ARBA" id="ARBA00022692"/>
    </source>
</evidence>
<accession>A0ABD2EXL7</accession>
<evidence type="ECO:0000256" key="6">
    <source>
        <dbReference type="ARBA" id="ARBA00023136"/>
    </source>
</evidence>
<name>A0ABD2EXL7_DAUMA</name>
<dbReference type="Pfam" id="PF06679">
    <property type="entry name" value="DUF1180"/>
    <property type="match status" value="1"/>
</dbReference>
<evidence type="ECO:0000256" key="4">
    <source>
        <dbReference type="ARBA" id="ARBA00022729"/>
    </source>
</evidence>
<reference evidence="11 12" key="1">
    <citation type="journal article" date="2024" name="G3 (Bethesda)">
        <title>A hybrid genome assembly of the endangered aye-aye (Daubentonia madagascariensis).</title>
        <authorList>
            <person name="Versoza C.J."/>
            <person name="Pfeifer S.P."/>
        </authorList>
    </citation>
    <scope>NUCLEOTIDE SEQUENCE [LARGE SCALE GENOMIC DNA]</scope>
    <source>
        <strain evidence="11">6821</strain>
    </source>
</reference>
<keyword evidence="3 9" id="KW-0812">Transmembrane</keyword>
<evidence type="ECO:0000256" key="2">
    <source>
        <dbReference type="ARBA" id="ARBA00006986"/>
    </source>
</evidence>
<evidence type="ECO:0000256" key="10">
    <source>
        <dbReference type="SAM" id="SignalP"/>
    </source>
</evidence>